<dbReference type="Proteomes" id="UP000410492">
    <property type="component" value="Unassembled WGS sequence"/>
</dbReference>
<proteinExistence type="predicted"/>
<evidence type="ECO:0000313" key="1">
    <source>
        <dbReference type="EMBL" id="VEN53292.1"/>
    </source>
</evidence>
<reference evidence="1 2" key="1">
    <citation type="submission" date="2019-01" db="EMBL/GenBank/DDBJ databases">
        <authorList>
            <person name="Sayadi A."/>
        </authorList>
    </citation>
    <scope>NUCLEOTIDE SEQUENCE [LARGE SCALE GENOMIC DNA]</scope>
</reference>
<evidence type="ECO:0000313" key="2">
    <source>
        <dbReference type="Proteomes" id="UP000410492"/>
    </source>
</evidence>
<organism evidence="1 2">
    <name type="scientific">Callosobruchus maculatus</name>
    <name type="common">Southern cowpea weevil</name>
    <name type="synonym">Pulse bruchid</name>
    <dbReference type="NCBI Taxonomy" id="64391"/>
    <lineage>
        <taxon>Eukaryota</taxon>
        <taxon>Metazoa</taxon>
        <taxon>Ecdysozoa</taxon>
        <taxon>Arthropoda</taxon>
        <taxon>Hexapoda</taxon>
        <taxon>Insecta</taxon>
        <taxon>Pterygota</taxon>
        <taxon>Neoptera</taxon>
        <taxon>Endopterygota</taxon>
        <taxon>Coleoptera</taxon>
        <taxon>Polyphaga</taxon>
        <taxon>Cucujiformia</taxon>
        <taxon>Chrysomeloidea</taxon>
        <taxon>Chrysomelidae</taxon>
        <taxon>Bruchinae</taxon>
        <taxon>Bruchini</taxon>
        <taxon>Callosobruchus</taxon>
    </lineage>
</organism>
<dbReference type="EMBL" id="CAACVG010009442">
    <property type="protein sequence ID" value="VEN53292.1"/>
    <property type="molecule type" value="Genomic_DNA"/>
</dbReference>
<protein>
    <submittedName>
        <fullName evidence="1">Uncharacterized protein</fullName>
    </submittedName>
</protein>
<accession>A0A653CZI4</accession>
<name>A0A653CZI4_CALMS</name>
<keyword evidence="2" id="KW-1185">Reference proteome</keyword>
<gene>
    <name evidence="1" type="ORF">CALMAC_LOCUS13139</name>
</gene>
<dbReference type="AlphaFoldDB" id="A0A653CZI4"/>
<sequence length="97" mass="11089">MLKSGNHGVRRLPGEKHLQDLRFLNFSEVKVLQLNTRVMIFHWKKCLSFETCTLLKNTIEDKTNIINHGTSKVVITSALMATLCTMIKQTLTKTMAQ</sequence>